<organism evidence="1 2">
    <name type="scientific">Cryptolaemus montrouzieri</name>
    <dbReference type="NCBI Taxonomy" id="559131"/>
    <lineage>
        <taxon>Eukaryota</taxon>
        <taxon>Metazoa</taxon>
        <taxon>Ecdysozoa</taxon>
        <taxon>Arthropoda</taxon>
        <taxon>Hexapoda</taxon>
        <taxon>Insecta</taxon>
        <taxon>Pterygota</taxon>
        <taxon>Neoptera</taxon>
        <taxon>Endopterygota</taxon>
        <taxon>Coleoptera</taxon>
        <taxon>Polyphaga</taxon>
        <taxon>Cucujiformia</taxon>
        <taxon>Coccinelloidea</taxon>
        <taxon>Coccinellidae</taxon>
        <taxon>Scymninae</taxon>
        <taxon>Scymnini</taxon>
        <taxon>Cryptolaemus</taxon>
    </lineage>
</organism>
<dbReference type="Proteomes" id="UP001516400">
    <property type="component" value="Unassembled WGS sequence"/>
</dbReference>
<name>A0ABD2PAP0_9CUCU</name>
<dbReference type="EMBL" id="JABFTP020000185">
    <property type="protein sequence ID" value="KAL3287721.1"/>
    <property type="molecule type" value="Genomic_DNA"/>
</dbReference>
<evidence type="ECO:0000313" key="2">
    <source>
        <dbReference type="Proteomes" id="UP001516400"/>
    </source>
</evidence>
<reference evidence="1 2" key="1">
    <citation type="journal article" date="2021" name="BMC Biol.">
        <title>Horizontally acquired antibacterial genes associated with adaptive radiation of ladybird beetles.</title>
        <authorList>
            <person name="Li H.S."/>
            <person name="Tang X.F."/>
            <person name="Huang Y.H."/>
            <person name="Xu Z.Y."/>
            <person name="Chen M.L."/>
            <person name="Du X.Y."/>
            <person name="Qiu B.Y."/>
            <person name="Chen P.T."/>
            <person name="Zhang W."/>
            <person name="Slipinski A."/>
            <person name="Escalona H.E."/>
            <person name="Waterhouse R.M."/>
            <person name="Zwick A."/>
            <person name="Pang H."/>
        </authorList>
    </citation>
    <scope>NUCLEOTIDE SEQUENCE [LARGE SCALE GENOMIC DNA]</scope>
    <source>
        <strain evidence="1">SYSU2018</strain>
    </source>
</reference>
<keyword evidence="2" id="KW-1185">Reference proteome</keyword>
<evidence type="ECO:0000313" key="1">
    <source>
        <dbReference type="EMBL" id="KAL3287721.1"/>
    </source>
</evidence>
<protein>
    <submittedName>
        <fullName evidence="1">Uncharacterized protein</fullName>
    </submittedName>
</protein>
<comment type="caution">
    <text evidence="1">The sequence shown here is derived from an EMBL/GenBank/DDBJ whole genome shotgun (WGS) entry which is preliminary data.</text>
</comment>
<proteinExistence type="predicted"/>
<dbReference type="AlphaFoldDB" id="A0ABD2PAP0"/>
<gene>
    <name evidence="1" type="ORF">HHI36_002185</name>
</gene>
<sequence>MFVVVDIIANKIIYRTISLCLLRRESRNVNEVTAVGVDQQHEVDEASLFIIMLRVHIPSLPSRGKQ</sequence>
<accession>A0ABD2PAP0</accession>